<evidence type="ECO:0000256" key="1">
    <source>
        <dbReference type="SAM" id="Phobius"/>
    </source>
</evidence>
<keyword evidence="1" id="KW-0472">Membrane</keyword>
<keyword evidence="1" id="KW-0812">Transmembrane</keyword>
<evidence type="ECO:0000313" key="2">
    <source>
        <dbReference type="EMBL" id="ACQ80721.1"/>
    </source>
</evidence>
<dbReference type="HOGENOM" id="CLU_123296_0_0_11"/>
<keyword evidence="3" id="KW-1185">Reference proteome</keyword>
<dbReference type="KEGG" id="bcv:Bcav_2471"/>
<dbReference type="OrthoDB" id="4485518at2"/>
<dbReference type="Gene3D" id="1.25.40.10">
    <property type="entry name" value="Tetratricopeptide repeat domain"/>
    <property type="match status" value="1"/>
</dbReference>
<protein>
    <submittedName>
        <fullName evidence="2">Tetratricopeptide TPR_2 repeat protein</fullName>
    </submittedName>
</protein>
<organism evidence="2 3">
    <name type="scientific">Beutenbergia cavernae (strain ATCC BAA-8 / DSM 12333 / CCUG 43141 / JCM 11478 / NBRC 16432 / NCIMB 13614 / HKI 0122)</name>
    <dbReference type="NCBI Taxonomy" id="471853"/>
    <lineage>
        <taxon>Bacteria</taxon>
        <taxon>Bacillati</taxon>
        <taxon>Actinomycetota</taxon>
        <taxon>Actinomycetes</taxon>
        <taxon>Micrococcales</taxon>
        <taxon>Beutenbergiaceae</taxon>
        <taxon>Beutenbergia</taxon>
    </lineage>
</organism>
<dbReference type="EMBL" id="CP001618">
    <property type="protein sequence ID" value="ACQ80721.1"/>
    <property type="molecule type" value="Genomic_DNA"/>
</dbReference>
<gene>
    <name evidence="2" type="ordered locus">Bcav_2471</name>
</gene>
<reference evidence="2 3" key="1">
    <citation type="journal article" date="2009" name="Stand. Genomic Sci.">
        <title>Complete genome sequence of Beutenbergia cavernae type strain (HKI 0122).</title>
        <authorList>
            <person name="Land M."/>
            <person name="Pukall R."/>
            <person name="Abt B."/>
            <person name="Goker M."/>
            <person name="Rohde M."/>
            <person name="Glavina Del Rio T."/>
            <person name="Tice H."/>
            <person name="Copeland A."/>
            <person name="Cheng J.F."/>
            <person name="Lucas S."/>
            <person name="Chen F."/>
            <person name="Nolan M."/>
            <person name="Bruce D."/>
            <person name="Goodwin L."/>
            <person name="Pitluck S."/>
            <person name="Ivanova N."/>
            <person name="Mavromatis K."/>
            <person name="Ovchinnikova G."/>
            <person name="Pati A."/>
            <person name="Chen A."/>
            <person name="Palaniappan K."/>
            <person name="Hauser L."/>
            <person name="Chang Y.J."/>
            <person name="Jefferies C.C."/>
            <person name="Saunders E."/>
            <person name="Brettin T."/>
            <person name="Detter J.C."/>
            <person name="Han C."/>
            <person name="Chain P."/>
            <person name="Bristow J."/>
            <person name="Eisen J.A."/>
            <person name="Markowitz V."/>
            <person name="Hugenholtz P."/>
            <person name="Kyrpides N.C."/>
            <person name="Klenk H.P."/>
            <person name="Lapidus A."/>
        </authorList>
    </citation>
    <scope>NUCLEOTIDE SEQUENCE [LARGE SCALE GENOMIC DNA]</scope>
    <source>
        <strain evidence="3">ATCC BAA-8 / DSM 12333 / NBRC 16432</strain>
    </source>
</reference>
<sequence length="147" mass="16100">MKRRALLGALAVVALLVLYAVAVGQRAVALVSSGEPVGIAMGVVAFVIPVLAVGLVARELMLARTVDRMATTLDAEGGLVVDDLPRSPGGRIDRGVATERFAEFRSRAERAPDDWRSWFHLAWAYDAAGDRRRAREAMRRAARLYRR</sequence>
<dbReference type="RefSeq" id="WP_015882961.1">
    <property type="nucleotide sequence ID" value="NC_012669.1"/>
</dbReference>
<dbReference type="Proteomes" id="UP000007962">
    <property type="component" value="Chromosome"/>
</dbReference>
<dbReference type="eggNOG" id="COG0457">
    <property type="taxonomic scope" value="Bacteria"/>
</dbReference>
<accession>C5BWQ5</accession>
<keyword evidence="1" id="KW-1133">Transmembrane helix</keyword>
<dbReference type="SUPFAM" id="SSF48452">
    <property type="entry name" value="TPR-like"/>
    <property type="match status" value="1"/>
</dbReference>
<proteinExistence type="predicted"/>
<name>C5BWQ5_BEUC1</name>
<feature type="transmembrane region" description="Helical" evidence="1">
    <location>
        <begin position="38"/>
        <end position="57"/>
    </location>
</feature>
<dbReference type="STRING" id="471853.Bcav_2471"/>
<evidence type="ECO:0000313" key="3">
    <source>
        <dbReference type="Proteomes" id="UP000007962"/>
    </source>
</evidence>
<dbReference type="AlphaFoldDB" id="C5BWQ5"/>
<dbReference type="InterPro" id="IPR011990">
    <property type="entry name" value="TPR-like_helical_dom_sf"/>
</dbReference>